<accession>A0ABP8U059</accession>
<sequence length="211" mass="22455">MPRPRSLTESQIAAAALAVIDRDGLAALTMRAVAKELGMGTMSLYRYVDDREQLEGLVVERVLGAVDTTPPTGSSWRDRLATMVERVRRAVAAHPEVVPLTLTHRQSSPSNLRWAETVLGILTEAGIGGERRVIALRGLVAYLIGAIQLEHLGPLSGAGTRRIAALPAEEFPLMAETGRLAARVSADQEFRAGLAVLLDGLERATGGDGSA</sequence>
<keyword evidence="1" id="KW-0678">Repressor</keyword>
<dbReference type="PROSITE" id="PS50977">
    <property type="entry name" value="HTH_TETR_2"/>
    <property type="match status" value="1"/>
</dbReference>
<dbReference type="Gene3D" id="1.10.357.10">
    <property type="entry name" value="Tetracycline Repressor, domain 2"/>
    <property type="match status" value="1"/>
</dbReference>
<evidence type="ECO:0000256" key="5">
    <source>
        <dbReference type="PROSITE-ProRule" id="PRU00335"/>
    </source>
</evidence>
<feature type="DNA-binding region" description="H-T-H motif" evidence="5">
    <location>
        <begin position="29"/>
        <end position="48"/>
    </location>
</feature>
<dbReference type="Pfam" id="PF00440">
    <property type="entry name" value="TetR_N"/>
    <property type="match status" value="1"/>
</dbReference>
<keyword evidence="4" id="KW-0804">Transcription</keyword>
<feature type="domain" description="HTH tetR-type" evidence="6">
    <location>
        <begin position="6"/>
        <end position="66"/>
    </location>
</feature>
<evidence type="ECO:0000259" key="6">
    <source>
        <dbReference type="PROSITE" id="PS50977"/>
    </source>
</evidence>
<dbReference type="SUPFAM" id="SSF46689">
    <property type="entry name" value="Homeodomain-like"/>
    <property type="match status" value="1"/>
</dbReference>
<dbReference type="Pfam" id="PF02909">
    <property type="entry name" value="TetR_C_1"/>
    <property type="match status" value="1"/>
</dbReference>
<dbReference type="RefSeq" id="WP_345366048.1">
    <property type="nucleotide sequence ID" value="NZ_BAABHJ010000040.1"/>
</dbReference>
<evidence type="ECO:0000256" key="4">
    <source>
        <dbReference type="ARBA" id="ARBA00023163"/>
    </source>
</evidence>
<dbReference type="InterPro" id="IPR009057">
    <property type="entry name" value="Homeodomain-like_sf"/>
</dbReference>
<comment type="caution">
    <text evidence="7">The sequence shown here is derived from an EMBL/GenBank/DDBJ whole genome shotgun (WGS) entry which is preliminary data.</text>
</comment>
<gene>
    <name evidence="7" type="ORF">GCM10023195_79740</name>
</gene>
<evidence type="ECO:0000256" key="2">
    <source>
        <dbReference type="ARBA" id="ARBA00023015"/>
    </source>
</evidence>
<dbReference type="Proteomes" id="UP001500212">
    <property type="component" value="Unassembled WGS sequence"/>
</dbReference>
<protein>
    <submittedName>
        <fullName evidence="7">TetR/AcrR family transcriptional regulator C-terminal domain-containing protein</fullName>
    </submittedName>
</protein>
<dbReference type="PRINTS" id="PR00400">
    <property type="entry name" value="TETREPRESSOR"/>
</dbReference>
<dbReference type="SUPFAM" id="SSF48498">
    <property type="entry name" value="Tetracyclin repressor-like, C-terminal domain"/>
    <property type="match status" value="1"/>
</dbReference>
<dbReference type="InterPro" id="IPR050109">
    <property type="entry name" value="HTH-type_TetR-like_transc_reg"/>
</dbReference>
<dbReference type="PANTHER" id="PTHR30055:SF151">
    <property type="entry name" value="TRANSCRIPTIONAL REGULATORY PROTEIN"/>
    <property type="match status" value="1"/>
</dbReference>
<dbReference type="InterPro" id="IPR004111">
    <property type="entry name" value="Repressor_TetR_C"/>
</dbReference>
<dbReference type="InterPro" id="IPR001647">
    <property type="entry name" value="HTH_TetR"/>
</dbReference>
<evidence type="ECO:0000313" key="7">
    <source>
        <dbReference type="EMBL" id="GAA4617821.1"/>
    </source>
</evidence>
<dbReference type="InterPro" id="IPR003012">
    <property type="entry name" value="Tet_transcr_reg_TetR"/>
</dbReference>
<organism evidence="7 8">
    <name type="scientific">Actinoallomurus liliacearum</name>
    <dbReference type="NCBI Taxonomy" id="1080073"/>
    <lineage>
        <taxon>Bacteria</taxon>
        <taxon>Bacillati</taxon>
        <taxon>Actinomycetota</taxon>
        <taxon>Actinomycetes</taxon>
        <taxon>Streptosporangiales</taxon>
        <taxon>Thermomonosporaceae</taxon>
        <taxon>Actinoallomurus</taxon>
    </lineage>
</organism>
<proteinExistence type="predicted"/>
<reference evidence="8" key="1">
    <citation type="journal article" date="2019" name="Int. J. Syst. Evol. Microbiol.">
        <title>The Global Catalogue of Microorganisms (GCM) 10K type strain sequencing project: providing services to taxonomists for standard genome sequencing and annotation.</title>
        <authorList>
            <consortium name="The Broad Institute Genomics Platform"/>
            <consortium name="The Broad Institute Genome Sequencing Center for Infectious Disease"/>
            <person name="Wu L."/>
            <person name="Ma J."/>
        </authorList>
    </citation>
    <scope>NUCLEOTIDE SEQUENCE [LARGE SCALE GENOMIC DNA]</scope>
    <source>
        <strain evidence="8">JCM 17938</strain>
    </source>
</reference>
<keyword evidence="3 5" id="KW-0238">DNA-binding</keyword>
<name>A0ABP8U059_9ACTN</name>
<dbReference type="InterPro" id="IPR036271">
    <property type="entry name" value="Tet_transcr_reg_TetR-rel_C_sf"/>
</dbReference>
<keyword evidence="2" id="KW-0805">Transcription regulation</keyword>
<evidence type="ECO:0000256" key="3">
    <source>
        <dbReference type="ARBA" id="ARBA00023125"/>
    </source>
</evidence>
<evidence type="ECO:0000313" key="8">
    <source>
        <dbReference type="Proteomes" id="UP001500212"/>
    </source>
</evidence>
<keyword evidence="8" id="KW-1185">Reference proteome</keyword>
<dbReference type="PANTHER" id="PTHR30055">
    <property type="entry name" value="HTH-TYPE TRANSCRIPTIONAL REGULATOR RUTR"/>
    <property type="match status" value="1"/>
</dbReference>
<evidence type="ECO:0000256" key="1">
    <source>
        <dbReference type="ARBA" id="ARBA00022491"/>
    </source>
</evidence>
<dbReference type="EMBL" id="BAABHJ010000040">
    <property type="protein sequence ID" value="GAA4617821.1"/>
    <property type="molecule type" value="Genomic_DNA"/>
</dbReference>